<evidence type="ECO:0000313" key="2">
    <source>
        <dbReference type="Proteomes" id="UP000712600"/>
    </source>
</evidence>
<comment type="caution">
    <text evidence="1">The sequence shown here is derived from an EMBL/GenBank/DDBJ whole genome shotgun (WGS) entry which is preliminary data.</text>
</comment>
<name>A0A8S9N2S9_BRACR</name>
<reference evidence="1" key="1">
    <citation type="submission" date="2019-12" db="EMBL/GenBank/DDBJ databases">
        <title>Genome sequencing and annotation of Brassica cretica.</title>
        <authorList>
            <person name="Studholme D.J."/>
            <person name="Sarris P."/>
        </authorList>
    </citation>
    <scope>NUCLEOTIDE SEQUENCE</scope>
    <source>
        <strain evidence="1">PFS-109/04</strain>
        <tissue evidence="1">Leaf</tissue>
    </source>
</reference>
<gene>
    <name evidence="1" type="ORF">F2Q69_00054660</name>
</gene>
<protein>
    <submittedName>
        <fullName evidence="1">Uncharacterized protein</fullName>
    </submittedName>
</protein>
<proteinExistence type="predicted"/>
<dbReference type="Proteomes" id="UP000712600">
    <property type="component" value="Unassembled WGS sequence"/>
</dbReference>
<dbReference type="AlphaFoldDB" id="A0A8S9N2S9"/>
<sequence length="51" mass="5383">MGVVANESTNELELKSRELIAVGAGADRMNTSWNACKNRLGFVGLGFKVAG</sequence>
<evidence type="ECO:0000313" key="1">
    <source>
        <dbReference type="EMBL" id="KAF3487060.1"/>
    </source>
</evidence>
<organism evidence="1 2">
    <name type="scientific">Brassica cretica</name>
    <name type="common">Mustard</name>
    <dbReference type="NCBI Taxonomy" id="69181"/>
    <lineage>
        <taxon>Eukaryota</taxon>
        <taxon>Viridiplantae</taxon>
        <taxon>Streptophyta</taxon>
        <taxon>Embryophyta</taxon>
        <taxon>Tracheophyta</taxon>
        <taxon>Spermatophyta</taxon>
        <taxon>Magnoliopsida</taxon>
        <taxon>eudicotyledons</taxon>
        <taxon>Gunneridae</taxon>
        <taxon>Pentapetalae</taxon>
        <taxon>rosids</taxon>
        <taxon>malvids</taxon>
        <taxon>Brassicales</taxon>
        <taxon>Brassicaceae</taxon>
        <taxon>Brassiceae</taxon>
        <taxon>Brassica</taxon>
    </lineage>
</organism>
<accession>A0A8S9N2S9</accession>
<dbReference type="EMBL" id="QGKX02002183">
    <property type="protein sequence ID" value="KAF3487060.1"/>
    <property type="molecule type" value="Genomic_DNA"/>
</dbReference>